<evidence type="ECO:0000313" key="2">
    <source>
        <dbReference type="EMBL" id="KAJ2906753.1"/>
    </source>
</evidence>
<organism evidence="2 3">
    <name type="scientific">Zalerion maritima</name>
    <dbReference type="NCBI Taxonomy" id="339359"/>
    <lineage>
        <taxon>Eukaryota</taxon>
        <taxon>Fungi</taxon>
        <taxon>Dikarya</taxon>
        <taxon>Ascomycota</taxon>
        <taxon>Pezizomycotina</taxon>
        <taxon>Sordariomycetes</taxon>
        <taxon>Lulworthiomycetidae</taxon>
        <taxon>Lulworthiales</taxon>
        <taxon>Lulworthiaceae</taxon>
        <taxon>Zalerion</taxon>
    </lineage>
</organism>
<feature type="chain" id="PRO_5042271525" evidence="1">
    <location>
        <begin position="22"/>
        <end position="277"/>
    </location>
</feature>
<protein>
    <submittedName>
        <fullName evidence="2">Uncharacterized protein</fullName>
    </submittedName>
</protein>
<keyword evidence="3" id="KW-1185">Reference proteome</keyword>
<reference evidence="2" key="1">
    <citation type="submission" date="2022-07" db="EMBL/GenBank/DDBJ databases">
        <title>Draft genome sequence of Zalerion maritima ATCC 34329, a (micro)plastics degrading marine fungus.</title>
        <authorList>
            <person name="Paco A."/>
            <person name="Goncalves M.F.M."/>
            <person name="Rocha-Santos T.A.P."/>
            <person name="Alves A."/>
        </authorList>
    </citation>
    <scope>NUCLEOTIDE SEQUENCE</scope>
    <source>
        <strain evidence="2">ATCC 34329</strain>
    </source>
</reference>
<gene>
    <name evidence="2" type="ORF">MKZ38_010744</name>
</gene>
<dbReference type="EMBL" id="JAKWBI020000009">
    <property type="protein sequence ID" value="KAJ2906753.1"/>
    <property type="molecule type" value="Genomic_DNA"/>
</dbReference>
<sequence>MMVFPIWRLAVLAAVVPHVQADANMTPDYEVKLLMDPSVVLGTNNKLTATVLSAFSMPTTVTKMNVQFLDTDALDINTEGWSVRIRKKEDEDDFELTYKKRYSVSDDDVEAALDTANEEGFDEDNEDKYDAQIEYGYSKKTLSISRKKSHSDSGYSGMDLPDLDDSIDMLVDEAPGKFVDWVDDNWGTDLLEESRIYGPVLAKRSIGIYDGEELYIEVWPILNETGTGVEYLVEASFKVDTESNAATKQASLETYLTNQGWFLAGDALKTSLMLERY</sequence>
<dbReference type="Gene3D" id="2.40.320.10">
    <property type="entry name" value="Hypothetical Protein Pfu-838710-001"/>
    <property type="match status" value="1"/>
</dbReference>
<evidence type="ECO:0000256" key="1">
    <source>
        <dbReference type="SAM" id="SignalP"/>
    </source>
</evidence>
<evidence type="ECO:0000313" key="3">
    <source>
        <dbReference type="Proteomes" id="UP001201980"/>
    </source>
</evidence>
<dbReference type="Proteomes" id="UP001201980">
    <property type="component" value="Unassembled WGS sequence"/>
</dbReference>
<comment type="caution">
    <text evidence="2">The sequence shown here is derived from an EMBL/GenBank/DDBJ whole genome shotgun (WGS) entry which is preliminary data.</text>
</comment>
<proteinExistence type="predicted"/>
<keyword evidence="1" id="KW-0732">Signal</keyword>
<name>A0AAD5S030_9PEZI</name>
<feature type="signal peptide" evidence="1">
    <location>
        <begin position="1"/>
        <end position="21"/>
    </location>
</feature>
<dbReference type="AlphaFoldDB" id="A0AAD5S030"/>
<accession>A0AAD5S030</accession>